<evidence type="ECO:0000313" key="2">
    <source>
        <dbReference type="EMBL" id="EFW06017.1"/>
    </source>
</evidence>
<organism evidence="2 3">
    <name type="scientific">Coprobacillus cateniformis</name>
    <dbReference type="NCBI Taxonomy" id="100884"/>
    <lineage>
        <taxon>Bacteria</taxon>
        <taxon>Bacillati</taxon>
        <taxon>Bacillota</taxon>
        <taxon>Erysipelotrichia</taxon>
        <taxon>Erysipelotrichales</taxon>
        <taxon>Coprobacillaceae</taxon>
        <taxon>Coprobacillus</taxon>
    </lineage>
</organism>
<dbReference type="GeneID" id="78228933"/>
<evidence type="ECO:0000256" key="1">
    <source>
        <dbReference type="SAM" id="Phobius"/>
    </source>
</evidence>
<feature type="transmembrane region" description="Helical" evidence="1">
    <location>
        <begin position="85"/>
        <end position="108"/>
    </location>
</feature>
<gene>
    <name evidence="2" type="ORF">HMPREF9488_00656</name>
</gene>
<accession>E7G7E2</accession>
<reference evidence="2 3" key="1">
    <citation type="submission" date="2010-12" db="EMBL/GenBank/DDBJ databases">
        <title>The Genome Sequence of Coprobacillus sp. strain 29_1.</title>
        <authorList>
            <consortium name="The Broad Institute Genome Sequencing Platform"/>
            <person name="Earl A."/>
            <person name="Ward D."/>
            <person name="Feldgarden M."/>
            <person name="Gevers D."/>
            <person name="Daigneault M."/>
            <person name="Sibley C.D."/>
            <person name="White A."/>
            <person name="Strauss J."/>
            <person name="Allen-Vercoe E."/>
            <person name="Young S.K."/>
            <person name="Zeng Q."/>
            <person name="Gargeya S."/>
            <person name="Fitzgerald M."/>
            <person name="Haas B."/>
            <person name="Abouelleil A."/>
            <person name="Alvarado L."/>
            <person name="Arachchi H.M."/>
            <person name="Berlin A."/>
            <person name="Brown A."/>
            <person name="Chapman S.B."/>
            <person name="Chen Z."/>
            <person name="Dunbar C."/>
            <person name="Freedman E."/>
            <person name="Gearin G."/>
            <person name="Gellesch M."/>
            <person name="Goldberg J."/>
            <person name="Griggs A."/>
            <person name="Gujja S."/>
            <person name="Heilman E."/>
            <person name="Heiman D."/>
            <person name="Howarth C."/>
            <person name="Larson L."/>
            <person name="Lui A."/>
            <person name="MacDonald P.J.P."/>
            <person name="Mehta T."/>
            <person name="Montmayeur A."/>
            <person name="Murphy C."/>
            <person name="Neiman D."/>
            <person name="Pearson M."/>
            <person name="Priest M."/>
            <person name="Roberts A."/>
            <person name="Saif S."/>
            <person name="Shea T."/>
            <person name="Shenoy N."/>
            <person name="Sisk P."/>
            <person name="Stolte C."/>
            <person name="Sykes S."/>
            <person name="White J."/>
            <person name="Yandava C."/>
            <person name="Nusbaum C."/>
            <person name="Birren B."/>
        </authorList>
    </citation>
    <scope>NUCLEOTIDE SEQUENCE [LARGE SCALE GENOMIC DNA]</scope>
    <source>
        <strain evidence="2 3">29_1</strain>
    </source>
</reference>
<dbReference type="Proteomes" id="UP000003157">
    <property type="component" value="Unassembled WGS sequence"/>
</dbReference>
<feature type="transmembrane region" description="Helical" evidence="1">
    <location>
        <begin position="60"/>
        <end position="79"/>
    </location>
</feature>
<dbReference type="OrthoDB" id="9984713at2"/>
<sequence length="213" mass="24189">MMKANKLFSVLGMIITIVTALALFFMGVNSYIIVNIVCTELLATFTLYRALSLQKIERAFLIPGLLVISLMMVVVMAVVSLLGYITIGLIVLIYGGALIGYTLVLYFAKRMYMQSHQLNSQLSQLQTCLDILQQFKGLDIDEKCLNQIPSLIQSLKSLDVSRDIDLNSLANALLYFQNHYQDEDFEINQEFQHIEIQIEQYQILSQQAKYGKV</sequence>
<dbReference type="STRING" id="100884.GCA_000269565_01051"/>
<feature type="transmembrane region" description="Helical" evidence="1">
    <location>
        <begin position="7"/>
        <end position="25"/>
    </location>
</feature>
<comment type="caution">
    <text evidence="2">The sequence shown here is derived from an EMBL/GenBank/DDBJ whole genome shotgun (WGS) entry which is preliminary data.</text>
</comment>
<feature type="transmembrane region" description="Helical" evidence="1">
    <location>
        <begin position="31"/>
        <end position="48"/>
    </location>
</feature>
<keyword evidence="1" id="KW-1133">Transmembrane helix</keyword>
<keyword evidence="1" id="KW-0472">Membrane</keyword>
<name>E7G7E2_9FIRM</name>
<proteinExistence type="predicted"/>
<keyword evidence="1" id="KW-0812">Transmembrane</keyword>
<dbReference type="EMBL" id="ADKX01000009">
    <property type="protein sequence ID" value="EFW06017.1"/>
    <property type="molecule type" value="Genomic_DNA"/>
</dbReference>
<keyword evidence="3" id="KW-1185">Reference proteome</keyword>
<dbReference type="HOGENOM" id="CLU_1292591_0_0_9"/>
<dbReference type="AlphaFoldDB" id="E7G7E2"/>
<evidence type="ECO:0000313" key="3">
    <source>
        <dbReference type="Proteomes" id="UP000003157"/>
    </source>
</evidence>
<dbReference type="RefSeq" id="WP_008787772.1">
    <property type="nucleotide sequence ID" value="NZ_AKCB01000001.1"/>
</dbReference>
<protein>
    <submittedName>
        <fullName evidence="2">Uncharacterized protein</fullName>
    </submittedName>
</protein>